<feature type="domain" description="Nephrocystin 3-like N-terminal" evidence="4">
    <location>
        <begin position="340"/>
        <end position="501"/>
    </location>
</feature>
<dbReference type="PANTHER" id="PTHR10039">
    <property type="entry name" value="AMELOGENIN"/>
    <property type="match status" value="1"/>
</dbReference>
<evidence type="ECO:0000259" key="4">
    <source>
        <dbReference type="Pfam" id="PF24883"/>
    </source>
</evidence>
<keyword evidence="1" id="KW-0677">Repeat</keyword>
<organism evidence="5 6">
    <name type="scientific">Apodospora peruviana</name>
    <dbReference type="NCBI Taxonomy" id="516989"/>
    <lineage>
        <taxon>Eukaryota</taxon>
        <taxon>Fungi</taxon>
        <taxon>Dikarya</taxon>
        <taxon>Ascomycota</taxon>
        <taxon>Pezizomycotina</taxon>
        <taxon>Sordariomycetes</taxon>
        <taxon>Sordariomycetidae</taxon>
        <taxon>Sordariales</taxon>
        <taxon>Lasiosphaeriaceae</taxon>
        <taxon>Apodospora</taxon>
    </lineage>
</organism>
<protein>
    <recommendedName>
        <fullName evidence="7">NACHT domain-containing protein</fullName>
    </recommendedName>
</protein>
<evidence type="ECO:0000313" key="5">
    <source>
        <dbReference type="EMBL" id="KAK3316963.1"/>
    </source>
</evidence>
<evidence type="ECO:0000259" key="3">
    <source>
        <dbReference type="Pfam" id="PF17100"/>
    </source>
</evidence>
<feature type="compositionally biased region" description="Low complexity" evidence="2">
    <location>
        <begin position="29"/>
        <end position="53"/>
    </location>
</feature>
<dbReference type="PANTHER" id="PTHR10039:SF14">
    <property type="entry name" value="NACHT DOMAIN-CONTAINING PROTEIN"/>
    <property type="match status" value="1"/>
</dbReference>
<evidence type="ECO:0000256" key="1">
    <source>
        <dbReference type="ARBA" id="ARBA00022737"/>
    </source>
</evidence>
<feature type="region of interest" description="Disordered" evidence="2">
    <location>
        <begin position="14"/>
        <end position="53"/>
    </location>
</feature>
<sequence length="766" mass="87497">MSVSRCTCFCLRPRSRETSNDSSTESRVPGSSRLLSETSSSSYPPASSPSQEPEFITRDIWSAAYEQLKNDTSLEPLVTNYEDLFFTLLTPTPTTPTPSSLQTETNPYDVTHPLSKEQFRKLAQIYTETPKSQEKIQNIASSAAKFILRIKEFVGSALAASPPASLAWAGVCLVILPVIINHAEQISAKQTGFSYVMSRFTWYDHLLDLLNRDYWKSHHNFVILRQGIRNEITNLYKLLIEYQLRAYYAYCRPLTTISRDVLKLDDWVAMITGIKEAEKRLQDYMDLNFEQHLLEKLNTISEDAHRRQRKEVTLKFKFPDELPYDVYQAYLDDIDSPLDGTGGGILEHPEFLRWASADDGLFVLSGIPGSGKSVIAKSILTKLPNRRDTTVCSFFFRDNGQGQNMATTALCRILDELFGARIALIDDIIPRLEHLLAQEVRCNLDLLWDILDDATEDTEPGAFTIVLDALDECEPESAGKLCDKISTYLSRPTPRLKFFTTTKPLLSIHEPFHFVQGVIIKSNEDAHCLEHLSKDIERVVASRFKHFATLCIHDEDLKEELLQLVQPKQERTYLFVKLLFDFLDLKIRDGLPRVPREWIAVFKTLPATVKETYLEFLGRIRKVHRNDVRLMLQMVVAATRPLTVWEINTALNIRDCQNGSPNGLGLQTEDAFRDWILDACRFFLDVYNGRVYFIHQTAKDYLLATSDDRSCTKPDWLGEFTNERCHRTLAESCVAYLSLPFVSKARFKDTATHGGASFDSEARYHL</sequence>
<dbReference type="AlphaFoldDB" id="A0AAE0I1P3"/>
<dbReference type="Pfam" id="PF24883">
    <property type="entry name" value="NPHP3_N"/>
    <property type="match status" value="1"/>
</dbReference>
<proteinExistence type="predicted"/>
<dbReference type="Proteomes" id="UP001283341">
    <property type="component" value="Unassembled WGS sequence"/>
</dbReference>
<reference evidence="5" key="2">
    <citation type="submission" date="2023-06" db="EMBL/GenBank/DDBJ databases">
        <authorList>
            <consortium name="Lawrence Berkeley National Laboratory"/>
            <person name="Haridas S."/>
            <person name="Hensen N."/>
            <person name="Bonometti L."/>
            <person name="Westerberg I."/>
            <person name="Brannstrom I.O."/>
            <person name="Guillou S."/>
            <person name="Cros-Aarteil S."/>
            <person name="Calhoun S."/>
            <person name="Kuo A."/>
            <person name="Mondo S."/>
            <person name="Pangilinan J."/>
            <person name="Riley R."/>
            <person name="Labutti K."/>
            <person name="Andreopoulos B."/>
            <person name="Lipzen A."/>
            <person name="Chen C."/>
            <person name="Yanf M."/>
            <person name="Daum C."/>
            <person name="Ng V."/>
            <person name="Clum A."/>
            <person name="Steindorff A."/>
            <person name="Ohm R."/>
            <person name="Martin F."/>
            <person name="Silar P."/>
            <person name="Natvig D."/>
            <person name="Lalanne C."/>
            <person name="Gautier V."/>
            <person name="Ament-Velasquez S.L."/>
            <person name="Kruys A."/>
            <person name="Hutchinson M.I."/>
            <person name="Powell A.J."/>
            <person name="Barry K."/>
            <person name="Miller A.N."/>
            <person name="Grigoriev I.V."/>
            <person name="Debuchy R."/>
            <person name="Gladieux P."/>
            <person name="Thoren M.H."/>
            <person name="Johannesson H."/>
        </authorList>
    </citation>
    <scope>NUCLEOTIDE SEQUENCE</scope>
    <source>
        <strain evidence="5">CBS 118394</strain>
    </source>
</reference>
<evidence type="ECO:0000313" key="6">
    <source>
        <dbReference type="Proteomes" id="UP001283341"/>
    </source>
</evidence>
<evidence type="ECO:0008006" key="7">
    <source>
        <dbReference type="Google" id="ProtNLM"/>
    </source>
</evidence>
<accession>A0AAE0I1P3</accession>
<dbReference type="EMBL" id="JAUEDM010000005">
    <property type="protein sequence ID" value="KAK3316963.1"/>
    <property type="molecule type" value="Genomic_DNA"/>
</dbReference>
<dbReference type="InterPro" id="IPR056884">
    <property type="entry name" value="NPHP3-like_N"/>
</dbReference>
<reference evidence="5" key="1">
    <citation type="journal article" date="2023" name="Mol. Phylogenet. Evol.">
        <title>Genome-scale phylogeny and comparative genomics of the fungal order Sordariales.</title>
        <authorList>
            <person name="Hensen N."/>
            <person name="Bonometti L."/>
            <person name="Westerberg I."/>
            <person name="Brannstrom I.O."/>
            <person name="Guillou S."/>
            <person name="Cros-Aarteil S."/>
            <person name="Calhoun S."/>
            <person name="Haridas S."/>
            <person name="Kuo A."/>
            <person name="Mondo S."/>
            <person name="Pangilinan J."/>
            <person name="Riley R."/>
            <person name="LaButti K."/>
            <person name="Andreopoulos B."/>
            <person name="Lipzen A."/>
            <person name="Chen C."/>
            <person name="Yan M."/>
            <person name="Daum C."/>
            <person name="Ng V."/>
            <person name="Clum A."/>
            <person name="Steindorff A."/>
            <person name="Ohm R.A."/>
            <person name="Martin F."/>
            <person name="Silar P."/>
            <person name="Natvig D.O."/>
            <person name="Lalanne C."/>
            <person name="Gautier V."/>
            <person name="Ament-Velasquez S.L."/>
            <person name="Kruys A."/>
            <person name="Hutchinson M.I."/>
            <person name="Powell A.J."/>
            <person name="Barry K."/>
            <person name="Miller A.N."/>
            <person name="Grigoriev I.V."/>
            <person name="Debuchy R."/>
            <person name="Gladieux P."/>
            <person name="Hiltunen Thoren M."/>
            <person name="Johannesson H."/>
        </authorList>
    </citation>
    <scope>NUCLEOTIDE SEQUENCE</scope>
    <source>
        <strain evidence="5">CBS 118394</strain>
    </source>
</reference>
<dbReference type="InterPro" id="IPR027417">
    <property type="entry name" value="P-loop_NTPase"/>
</dbReference>
<dbReference type="Gene3D" id="3.40.50.300">
    <property type="entry name" value="P-loop containing nucleotide triphosphate hydrolases"/>
    <property type="match status" value="1"/>
</dbReference>
<dbReference type="InterPro" id="IPR031359">
    <property type="entry name" value="NACHT_N"/>
</dbReference>
<comment type="caution">
    <text evidence="5">The sequence shown here is derived from an EMBL/GenBank/DDBJ whole genome shotgun (WGS) entry which is preliminary data.</text>
</comment>
<keyword evidence="6" id="KW-1185">Reference proteome</keyword>
<evidence type="ECO:0000256" key="2">
    <source>
        <dbReference type="SAM" id="MobiDB-lite"/>
    </source>
</evidence>
<dbReference type="Pfam" id="PF17100">
    <property type="entry name" value="NACHT_N"/>
    <property type="match status" value="1"/>
</dbReference>
<feature type="domain" description="NWD NACHT-NTPase N-terminal" evidence="3">
    <location>
        <begin position="59"/>
        <end position="282"/>
    </location>
</feature>
<name>A0AAE0I1P3_9PEZI</name>
<dbReference type="SUPFAM" id="SSF52540">
    <property type="entry name" value="P-loop containing nucleoside triphosphate hydrolases"/>
    <property type="match status" value="2"/>
</dbReference>
<gene>
    <name evidence="5" type="ORF">B0H66DRAFT_605233</name>
</gene>